<feature type="domain" description="Tyrosine-protein phosphatase" evidence="5">
    <location>
        <begin position="11"/>
        <end position="189"/>
    </location>
</feature>
<dbReference type="Proteomes" id="UP001186944">
    <property type="component" value="Unassembled WGS sequence"/>
</dbReference>
<dbReference type="EC" id="3.1.3.48" evidence="2"/>
<dbReference type="InterPro" id="IPR003595">
    <property type="entry name" value="Tyr_Pase_cat"/>
</dbReference>
<evidence type="ECO:0000313" key="7">
    <source>
        <dbReference type="EMBL" id="KAK3090674.1"/>
    </source>
</evidence>
<dbReference type="SUPFAM" id="SSF52799">
    <property type="entry name" value="(Phosphotyrosine protein) phosphatases II"/>
    <property type="match status" value="1"/>
</dbReference>
<evidence type="ECO:0000313" key="8">
    <source>
        <dbReference type="Proteomes" id="UP001186944"/>
    </source>
</evidence>
<feature type="domain" description="Tyrosine specific protein phosphatases" evidence="6">
    <location>
        <begin position="113"/>
        <end position="188"/>
    </location>
</feature>
<dbReference type="PROSITE" id="PS50055">
    <property type="entry name" value="TYR_PHOSPHATASE_PTP"/>
    <property type="match status" value="1"/>
</dbReference>
<evidence type="ECO:0000256" key="3">
    <source>
        <dbReference type="ARBA" id="ARBA00022801"/>
    </source>
</evidence>
<dbReference type="EMBL" id="VSWD01000010">
    <property type="protein sequence ID" value="KAK3090674.1"/>
    <property type="molecule type" value="Genomic_DNA"/>
</dbReference>
<keyword evidence="8" id="KW-1185">Reference proteome</keyword>
<dbReference type="PANTHER" id="PTHR19134:SF562">
    <property type="entry name" value="PROTEIN-TYROSINE-PHOSPHATASE"/>
    <property type="match status" value="1"/>
</dbReference>
<evidence type="ECO:0000256" key="1">
    <source>
        <dbReference type="ARBA" id="ARBA00009580"/>
    </source>
</evidence>
<dbReference type="PANTHER" id="PTHR19134">
    <property type="entry name" value="RECEPTOR-TYPE TYROSINE-PROTEIN PHOSPHATASE"/>
    <property type="match status" value="1"/>
</dbReference>
<keyword evidence="4" id="KW-0904">Protein phosphatase</keyword>
<dbReference type="InterPro" id="IPR029021">
    <property type="entry name" value="Prot-tyrosine_phosphatase-like"/>
</dbReference>
<dbReference type="Gene3D" id="3.90.190.10">
    <property type="entry name" value="Protein tyrosine phosphatase superfamily"/>
    <property type="match status" value="1"/>
</dbReference>
<name>A0AA88XS51_PINIB</name>
<dbReference type="InterPro" id="IPR000242">
    <property type="entry name" value="PTP_cat"/>
</dbReference>
<evidence type="ECO:0000256" key="2">
    <source>
        <dbReference type="ARBA" id="ARBA00013064"/>
    </source>
</evidence>
<dbReference type="SMART" id="SM00404">
    <property type="entry name" value="PTPc_motif"/>
    <property type="match status" value="1"/>
</dbReference>
<dbReference type="InterPro" id="IPR016130">
    <property type="entry name" value="Tyr_Pase_AS"/>
</dbReference>
<gene>
    <name evidence="7" type="ORF">FSP39_013638</name>
</gene>
<proteinExistence type="inferred from homology"/>
<dbReference type="SMART" id="SM00194">
    <property type="entry name" value="PTPc"/>
    <property type="match status" value="1"/>
</dbReference>
<evidence type="ECO:0000259" key="5">
    <source>
        <dbReference type="PROSITE" id="PS50055"/>
    </source>
</evidence>
<comment type="caution">
    <text evidence="7">The sequence shown here is derived from an EMBL/GenBank/DDBJ whole genome shotgun (WGS) entry which is preliminary data.</text>
</comment>
<dbReference type="PRINTS" id="PR00700">
    <property type="entry name" value="PRTYPHPHTASE"/>
</dbReference>
<accession>A0AA88XS51</accession>
<dbReference type="AlphaFoldDB" id="A0AA88XS51"/>
<dbReference type="GO" id="GO:0004725">
    <property type="term" value="F:protein tyrosine phosphatase activity"/>
    <property type="evidence" value="ECO:0007669"/>
    <property type="project" value="UniProtKB-EC"/>
</dbReference>
<dbReference type="Pfam" id="PF00102">
    <property type="entry name" value="Y_phosphatase"/>
    <property type="match status" value="1"/>
</dbReference>
<protein>
    <recommendedName>
        <fullName evidence="2">protein-tyrosine-phosphatase</fullName>
        <ecNumber evidence="2">3.1.3.48</ecNumber>
    </recommendedName>
</protein>
<dbReference type="PROSITE" id="PS00383">
    <property type="entry name" value="TYR_PHOSPHATASE_1"/>
    <property type="match status" value="1"/>
</dbReference>
<dbReference type="CDD" id="cd00047">
    <property type="entry name" value="PTPc"/>
    <property type="match status" value="1"/>
</dbReference>
<comment type="similarity">
    <text evidence="1">Belongs to the protein-tyrosine phosphatase family.</text>
</comment>
<keyword evidence="3" id="KW-0378">Hydrolase</keyword>
<dbReference type="PROSITE" id="PS50056">
    <property type="entry name" value="TYR_PHOSPHATASE_2"/>
    <property type="match status" value="1"/>
</dbReference>
<reference evidence="7" key="1">
    <citation type="submission" date="2019-08" db="EMBL/GenBank/DDBJ databases">
        <title>The improved chromosome-level genome for the pearl oyster Pinctada fucata martensii using PacBio sequencing and Hi-C.</title>
        <authorList>
            <person name="Zheng Z."/>
        </authorList>
    </citation>
    <scope>NUCLEOTIDE SEQUENCE</scope>
    <source>
        <strain evidence="7">ZZ-2019</strain>
        <tissue evidence="7">Adductor muscle</tissue>
    </source>
</reference>
<dbReference type="InterPro" id="IPR000387">
    <property type="entry name" value="Tyr_Pase_dom"/>
</dbReference>
<organism evidence="7 8">
    <name type="scientific">Pinctada imbricata</name>
    <name type="common">Atlantic pearl-oyster</name>
    <name type="synonym">Pinctada martensii</name>
    <dbReference type="NCBI Taxonomy" id="66713"/>
    <lineage>
        <taxon>Eukaryota</taxon>
        <taxon>Metazoa</taxon>
        <taxon>Spiralia</taxon>
        <taxon>Lophotrochozoa</taxon>
        <taxon>Mollusca</taxon>
        <taxon>Bivalvia</taxon>
        <taxon>Autobranchia</taxon>
        <taxon>Pteriomorphia</taxon>
        <taxon>Pterioida</taxon>
        <taxon>Pterioidea</taxon>
        <taxon>Pteriidae</taxon>
        <taxon>Pinctada</taxon>
    </lineage>
</organism>
<evidence type="ECO:0000256" key="4">
    <source>
        <dbReference type="ARBA" id="ARBA00022912"/>
    </source>
</evidence>
<dbReference type="InterPro" id="IPR050348">
    <property type="entry name" value="Protein-Tyr_Phosphatase"/>
</dbReference>
<sequence>MKYSIKVAPLYIYFAGPFTPDTVIDFWRMTWQYDIKQIVMLTNLIEGSTIKCLRYWPQDEDDFGPLHVKTEDEELYESHAVRTFQLQKGEEKRSVTQFHFTAWPDKGVPDDVMSVLNFREEVVKHCNYEEHGPMIVHCSAGIGRTGTFIALDYLLREGSSGPKIDVINCVSKMRQQRVCVIQTLVSFKL</sequence>
<evidence type="ECO:0000259" key="6">
    <source>
        <dbReference type="PROSITE" id="PS50056"/>
    </source>
</evidence>